<proteinExistence type="inferred from homology"/>
<dbReference type="InterPro" id="IPR032473">
    <property type="entry name" value="Argonaute_Mid_dom"/>
</dbReference>
<dbReference type="InterPro" id="IPR003165">
    <property type="entry name" value="Piwi"/>
</dbReference>
<reference evidence="4" key="1">
    <citation type="submission" date="2019-10" db="EMBL/GenBank/DDBJ databases">
        <title>Conservation and host-specific expression of non-tandemly repeated heterogenous ribosome RNA gene in arbuscular mycorrhizal fungi.</title>
        <authorList>
            <person name="Maeda T."/>
            <person name="Kobayashi Y."/>
            <person name="Nakagawa T."/>
            <person name="Ezawa T."/>
            <person name="Yamaguchi K."/>
            <person name="Bino T."/>
            <person name="Nishimoto Y."/>
            <person name="Shigenobu S."/>
            <person name="Kawaguchi M."/>
        </authorList>
    </citation>
    <scope>NUCLEOTIDE SEQUENCE</scope>
    <source>
        <strain evidence="4">HR1</strain>
    </source>
</reference>
<dbReference type="InterPro" id="IPR014811">
    <property type="entry name" value="ArgoL1"/>
</dbReference>
<evidence type="ECO:0000256" key="1">
    <source>
        <dbReference type="RuleBase" id="RU361178"/>
    </source>
</evidence>
<dbReference type="InterPro" id="IPR036085">
    <property type="entry name" value="PAZ_dom_sf"/>
</dbReference>
<feature type="domain" description="PAZ" evidence="2">
    <location>
        <begin position="217"/>
        <end position="328"/>
    </location>
</feature>
<feature type="domain" description="Piwi" evidence="3">
    <location>
        <begin position="503"/>
        <end position="806"/>
    </location>
</feature>
<dbReference type="Gene3D" id="3.40.50.2300">
    <property type="match status" value="1"/>
</dbReference>
<dbReference type="SUPFAM" id="SSF101690">
    <property type="entry name" value="PAZ domain"/>
    <property type="match status" value="1"/>
</dbReference>
<dbReference type="Gene3D" id="2.170.260.10">
    <property type="entry name" value="paz domain"/>
    <property type="match status" value="1"/>
</dbReference>
<dbReference type="InterPro" id="IPR032474">
    <property type="entry name" value="Argonaute_N"/>
</dbReference>
<sequence length="840" mass="95094">MEKSSYKITQFVKRPALGHEGIRLRIRSNFFEVTSLPHLNISQYDVTIIPEVPKNLNRRIFKRFVEQNRIRFFGGANPVYDGRRRMFSNKVLPFGQTATFDTILEEETNRTPRKFKIVIKKVGRDINMEELVQFLNARSRMTNNCQMAITAIDLIIGYKISTSHITVSRSFYTPQGALPITGGVELWQGYYQSARPTKGKMMINIDLSATVFYEPGPLIQTIMKILGCRNPDELYKGLSDKDRHKVDRVIRNLKIRTNHLYESKRTHKIEKLTPTAASNTTFQIDDSIISVQHYFQSRYNRKLIYPLLPCVIIKKNIYLPIEVCDVEPGQRFLRKLNKKQTNEMIGYARKVPFVRCDKIRNSINTLNYKSDEYLQEFGMSVSNDMTVVEARVLPAPTVFYHPSSRENSIQPKNGSWNLQGKKVATGATLGSWAVVAFLAHSYLPDEVITSFIRELINTCQETGMNIPNRNPPILRANPQGNIEDSLKQAWLKAGNTAKAQPQLILCILPNTGIQLYAEIKRVSDTVIGVSTQCVQSQKIRQVKKQYCANLCLKINVKLGGMNSFIEAAQIPFITDVPTILIGADVSHPPPGPDGNNRPSFAALCGSMDAKASRYAASIRVQTGRVEIIADLANMVKELLKTFYQTCGQKPQRILFYRDGVSDGQFENVYNNEITAIKNACYSLGEHYKPSITFVVVRKRHHTRFFPMDKLDADKTGNCLPGTVVETGVTHPFEFDFYLQSHAGILGTSRPAHYHVLFDENGFNADSLQTLTYNLCYIYARCTRSVSMVPPVYYAHLISARAKLHVHGDLYSDTESSVDSTGGTATFGVVKQELQRVMYYA</sequence>
<dbReference type="PANTHER" id="PTHR22891">
    <property type="entry name" value="EUKARYOTIC TRANSLATION INITIATION FACTOR 2C"/>
    <property type="match status" value="1"/>
</dbReference>
<dbReference type="Pfam" id="PF08699">
    <property type="entry name" value="ArgoL1"/>
    <property type="match status" value="1"/>
</dbReference>
<dbReference type="Pfam" id="PF16486">
    <property type="entry name" value="ArgoN"/>
    <property type="match status" value="1"/>
</dbReference>
<evidence type="ECO:0000259" key="3">
    <source>
        <dbReference type="PROSITE" id="PS50822"/>
    </source>
</evidence>
<dbReference type="InterPro" id="IPR036397">
    <property type="entry name" value="RNaseH_sf"/>
</dbReference>
<dbReference type="Pfam" id="PF02171">
    <property type="entry name" value="Piwi"/>
    <property type="match status" value="1"/>
</dbReference>
<accession>A0A8H3M8C8</accession>
<dbReference type="Gene3D" id="3.30.420.10">
    <property type="entry name" value="Ribonuclease H-like superfamily/Ribonuclease H"/>
    <property type="match status" value="1"/>
</dbReference>
<dbReference type="Pfam" id="PF16488">
    <property type="entry name" value="ArgoL2"/>
    <property type="match status" value="1"/>
</dbReference>
<evidence type="ECO:0000313" key="4">
    <source>
        <dbReference type="EMBL" id="GET00638.1"/>
    </source>
</evidence>
<comment type="similarity">
    <text evidence="1">Belongs to the argonaute family.</text>
</comment>
<dbReference type="InterPro" id="IPR012337">
    <property type="entry name" value="RNaseH-like_sf"/>
</dbReference>
<dbReference type="PROSITE" id="PS50821">
    <property type="entry name" value="PAZ"/>
    <property type="match status" value="1"/>
</dbReference>
<dbReference type="OrthoDB" id="10252740at2759"/>
<dbReference type="EMBL" id="BLAL01000286">
    <property type="protein sequence ID" value="GET00638.1"/>
    <property type="molecule type" value="Genomic_DNA"/>
</dbReference>
<dbReference type="SUPFAM" id="SSF53098">
    <property type="entry name" value="Ribonuclease H-like"/>
    <property type="match status" value="1"/>
</dbReference>
<protein>
    <submittedName>
        <fullName evidence="4">Piwi domain-containing protein</fullName>
    </submittedName>
</protein>
<evidence type="ECO:0000313" key="5">
    <source>
        <dbReference type="Proteomes" id="UP000615446"/>
    </source>
</evidence>
<dbReference type="AlphaFoldDB" id="A0A8H3M8C8"/>
<dbReference type="InterPro" id="IPR032472">
    <property type="entry name" value="ArgoL2"/>
</dbReference>
<dbReference type="Pfam" id="PF02170">
    <property type="entry name" value="PAZ"/>
    <property type="match status" value="1"/>
</dbReference>
<dbReference type="CDD" id="cd02846">
    <property type="entry name" value="PAZ_argonaute_like"/>
    <property type="match status" value="1"/>
</dbReference>
<comment type="caution">
    <text evidence="4">The sequence shown here is derived from an EMBL/GenBank/DDBJ whole genome shotgun (WGS) entry which is preliminary data.</text>
</comment>
<dbReference type="SMART" id="SM00950">
    <property type="entry name" value="Piwi"/>
    <property type="match status" value="1"/>
</dbReference>
<dbReference type="CDD" id="cd04657">
    <property type="entry name" value="Piwi_ago-like"/>
    <property type="match status" value="1"/>
</dbReference>
<name>A0A8H3M8C8_9GLOM</name>
<dbReference type="InterPro" id="IPR045246">
    <property type="entry name" value="Piwi_ago-like"/>
</dbReference>
<dbReference type="Proteomes" id="UP000615446">
    <property type="component" value="Unassembled WGS sequence"/>
</dbReference>
<dbReference type="SMART" id="SM01163">
    <property type="entry name" value="DUF1785"/>
    <property type="match status" value="1"/>
</dbReference>
<dbReference type="Pfam" id="PF16487">
    <property type="entry name" value="ArgoMid"/>
    <property type="match status" value="1"/>
</dbReference>
<organism evidence="4 5">
    <name type="scientific">Rhizophagus clarus</name>
    <dbReference type="NCBI Taxonomy" id="94130"/>
    <lineage>
        <taxon>Eukaryota</taxon>
        <taxon>Fungi</taxon>
        <taxon>Fungi incertae sedis</taxon>
        <taxon>Mucoromycota</taxon>
        <taxon>Glomeromycotina</taxon>
        <taxon>Glomeromycetes</taxon>
        <taxon>Glomerales</taxon>
        <taxon>Glomeraceae</taxon>
        <taxon>Rhizophagus</taxon>
    </lineage>
</organism>
<dbReference type="GO" id="GO:0003723">
    <property type="term" value="F:RNA binding"/>
    <property type="evidence" value="ECO:0007669"/>
    <property type="project" value="InterPro"/>
</dbReference>
<dbReference type="InterPro" id="IPR003100">
    <property type="entry name" value="PAZ_dom"/>
</dbReference>
<gene>
    <name evidence="4" type="ORF">RCL2_002708700</name>
</gene>
<evidence type="ECO:0000259" key="2">
    <source>
        <dbReference type="PROSITE" id="PS50821"/>
    </source>
</evidence>
<dbReference type="SMART" id="SM00949">
    <property type="entry name" value="PAZ"/>
    <property type="match status" value="1"/>
</dbReference>
<dbReference type="PROSITE" id="PS50822">
    <property type="entry name" value="PIWI"/>
    <property type="match status" value="1"/>
</dbReference>